<dbReference type="Proteomes" id="UP000231019">
    <property type="component" value="Unassembled WGS sequence"/>
</dbReference>
<dbReference type="InterPro" id="IPR029060">
    <property type="entry name" value="PIN-like_dom_sf"/>
</dbReference>
<gene>
    <name evidence="2" type="ORF">COW36_07865</name>
</gene>
<reference evidence="2 3" key="1">
    <citation type="submission" date="2017-09" db="EMBL/GenBank/DDBJ databases">
        <title>Depth-based differentiation of microbial function through sediment-hosted aquifers and enrichment of novel symbionts in the deep terrestrial subsurface.</title>
        <authorList>
            <person name="Probst A.J."/>
            <person name="Ladd B."/>
            <person name="Jarett J.K."/>
            <person name="Geller-Mcgrath D.E."/>
            <person name="Sieber C.M."/>
            <person name="Emerson J.B."/>
            <person name="Anantharaman K."/>
            <person name="Thomas B.C."/>
            <person name="Malmstrom R."/>
            <person name="Stieglmeier M."/>
            <person name="Klingl A."/>
            <person name="Woyke T."/>
            <person name="Ryan C.M."/>
            <person name="Banfield J.F."/>
        </authorList>
    </citation>
    <scope>NUCLEOTIDE SEQUENCE [LARGE SCALE GENOMIC DNA]</scope>
    <source>
        <strain evidence="2">CG17_big_fil_post_rev_8_21_14_2_50_48_46</strain>
    </source>
</reference>
<feature type="domain" description="PIN" evidence="1">
    <location>
        <begin position="13"/>
        <end position="136"/>
    </location>
</feature>
<accession>A0A2M7G6H9</accession>
<dbReference type="EMBL" id="PFFQ01000022">
    <property type="protein sequence ID" value="PIW17650.1"/>
    <property type="molecule type" value="Genomic_DNA"/>
</dbReference>
<dbReference type="AlphaFoldDB" id="A0A2M7G6H9"/>
<organism evidence="2 3">
    <name type="scientific">bacterium (Candidatus Blackallbacteria) CG17_big_fil_post_rev_8_21_14_2_50_48_46</name>
    <dbReference type="NCBI Taxonomy" id="2014261"/>
    <lineage>
        <taxon>Bacteria</taxon>
        <taxon>Candidatus Blackallbacteria</taxon>
    </lineage>
</organism>
<evidence type="ECO:0000313" key="3">
    <source>
        <dbReference type="Proteomes" id="UP000231019"/>
    </source>
</evidence>
<evidence type="ECO:0000313" key="2">
    <source>
        <dbReference type="EMBL" id="PIW17650.1"/>
    </source>
</evidence>
<protein>
    <submittedName>
        <fullName evidence="2">VapC toxin family PIN domain ribonuclease</fullName>
    </submittedName>
</protein>
<dbReference type="InterPro" id="IPR002716">
    <property type="entry name" value="PIN_dom"/>
</dbReference>
<dbReference type="SUPFAM" id="SSF88723">
    <property type="entry name" value="PIN domain-like"/>
    <property type="match status" value="1"/>
</dbReference>
<dbReference type="Pfam" id="PF01850">
    <property type="entry name" value="PIN"/>
    <property type="match status" value="1"/>
</dbReference>
<proteinExistence type="predicted"/>
<name>A0A2M7G6H9_9BACT</name>
<comment type="caution">
    <text evidence="2">The sequence shown here is derived from an EMBL/GenBank/DDBJ whole genome shotgun (WGS) entry which is preliminary data.</text>
</comment>
<evidence type="ECO:0000259" key="1">
    <source>
        <dbReference type="Pfam" id="PF01850"/>
    </source>
</evidence>
<sequence>MNIKAKLASIQKVFLDTAPIIYYVEQNTTYFSRANPIFEAIDQGLLSAVTSPITLAECLIFPIRLNQLPFIETFRSLIIHAENTQFVEINEIIGHQAAELRVQYNLTLTDALQIATAQHVDCDAFLTNDIQLKRVQSIEVLCLQDFEYE</sequence>
<dbReference type="Gene3D" id="3.40.50.1010">
    <property type="entry name" value="5'-nuclease"/>
    <property type="match status" value="1"/>
</dbReference>